<proteinExistence type="inferred from homology"/>
<comment type="similarity">
    <text evidence="2">Belongs to the ADP-ribosylglycohydrolase family.</text>
</comment>
<evidence type="ECO:0000313" key="17">
    <source>
        <dbReference type="Proteomes" id="UP000799766"/>
    </source>
</evidence>
<keyword evidence="4 16" id="KW-0378">Hydrolase</keyword>
<dbReference type="GO" id="GO:0004649">
    <property type="term" value="F:poly(ADP-ribose) glycohydrolase activity"/>
    <property type="evidence" value="ECO:0007669"/>
    <property type="project" value="UniProtKB-EC"/>
</dbReference>
<dbReference type="EC" id="3.2.1.143" evidence="3"/>
<keyword evidence="15" id="KW-0812">Transmembrane</keyword>
<dbReference type="PANTHER" id="PTHR16222:SF24">
    <property type="entry name" value="ADP-RIBOSYLHYDROLASE ARH3"/>
    <property type="match status" value="1"/>
</dbReference>
<feature type="binding site" evidence="13">
    <location>
        <position position="791"/>
    </location>
    <ligand>
        <name>Mg(2+)</name>
        <dbReference type="ChEBI" id="CHEBI:18420"/>
        <label>1</label>
    </ligand>
</feature>
<dbReference type="InterPro" id="IPR012475">
    <property type="entry name" value="Fungal_lectin"/>
</dbReference>
<dbReference type="AlphaFoldDB" id="A0A6A6PE64"/>
<keyword evidence="13" id="KW-0460">Magnesium</keyword>
<evidence type="ECO:0000256" key="11">
    <source>
        <dbReference type="ARBA" id="ARBA00043193"/>
    </source>
</evidence>
<evidence type="ECO:0000256" key="5">
    <source>
        <dbReference type="ARBA" id="ARBA00041057"/>
    </source>
</evidence>
<sequence length="833" mass="89148">MMPKRRRHRRWVCIAIPILVVLIVAIVVPVVVVVGDENDSDSSGNTTAIVTAVTTVAKTSLTIATSTTVVTSTVATSTASPTSTESYLGGFDTVLNSGNYYSLFYTDQEGNLRHIYSGGTTWDEASPNIVASGVKPGSPIQAIYTGSPYSTVYVFYVGNDNVLRAVTTSEMTPSSASWNADSIGNLNLTVSNSLFIRTCTPATSSYYSDNPDIYLYFRSPQGQIVQYGGWQDSAEMTWEPLGRESPVEDSVGVVECNIDVGVESLWVITPNYMLEEWYRNTTASNDSWHKGIVYSTTVHPNTSLLTVTAGDSSNYGRTHLFYQDTDLNLRRIDIDGRGPSAHIDSEEILTDGTPGTRLTTWAERDYCETEVDVYYQKDNTSALHYLTFVDTDYVSAGHSVTVTDGDTLMPIVETWGKKVDPADQDDGGSSGPGSGAIQLPPANDFASSRMSMRLPVSNLLKTHFLTRGLLPARSCLVLKSASTYRANPASSTATIASANPSEMATAPTYSRALGALLGVHAGDALGASFEFRSWADIHALHPHGQREILGGGAFGWPAGHATDDTDLTRAVLLAYRDCRTGTGLAQSGGGAGWSDEVATVAAEHMLRWRDGEWPDRAPGSRPVDIGRATEVGLERYQRSRDPSKAGAGHGQAGNGSLMRCVATALLQLDREKRIRESQAISAITHDDERCTVSCAAYNEMVAALVAGKSATEAVEDGLAVARELSRDVEDAIVRGKGLKPADLAENGPQALVGKGGGYVLESLILAVAAVLDSRPLVDVLVDIVRVGKDTDSNAAIAGGLLGARDGVQAIPDDWVQKLQFAEEFRTVLASLLT</sequence>
<dbReference type="OrthoDB" id="2021138at2759"/>
<evidence type="ECO:0000256" key="15">
    <source>
        <dbReference type="SAM" id="Phobius"/>
    </source>
</evidence>
<evidence type="ECO:0000256" key="3">
    <source>
        <dbReference type="ARBA" id="ARBA00012255"/>
    </source>
</evidence>
<dbReference type="PANTHER" id="PTHR16222">
    <property type="entry name" value="ADP-RIBOSYLGLYCOHYDROLASE"/>
    <property type="match status" value="1"/>
</dbReference>
<evidence type="ECO:0000256" key="7">
    <source>
        <dbReference type="ARBA" id="ARBA00042471"/>
    </source>
</evidence>
<evidence type="ECO:0000256" key="14">
    <source>
        <dbReference type="SAM" id="MobiDB-lite"/>
    </source>
</evidence>
<dbReference type="InterPro" id="IPR036705">
    <property type="entry name" value="Ribosyl_crysJ1_sf"/>
</dbReference>
<keyword evidence="15" id="KW-0472">Membrane</keyword>
<evidence type="ECO:0000313" key="16">
    <source>
        <dbReference type="EMBL" id="KAF2462057.1"/>
    </source>
</evidence>
<protein>
    <recommendedName>
        <fullName evidence="5">ADP-ribosylhydrolase ARH3</fullName>
        <ecNumber evidence="3">3.2.1.143</ecNumber>
    </recommendedName>
    <alternativeName>
        <fullName evidence="6">ADP-ribose glycohydrolase ARH3</fullName>
    </alternativeName>
    <alternativeName>
        <fullName evidence="7">ADP-ribosylhydrolase 3</fullName>
    </alternativeName>
    <alternativeName>
        <fullName evidence="10">O-acetyl-ADP-ribose deacetylase ARH3</fullName>
    </alternativeName>
    <alternativeName>
        <fullName evidence="11">Poly(ADP-ribose) glycohydrolase ARH3</fullName>
    </alternativeName>
    <alternativeName>
        <fullName evidence="9">[Protein ADP-ribosylarginine] hydrolase-like protein 2</fullName>
    </alternativeName>
    <alternativeName>
        <fullName evidence="8">[Protein ADP-ribosylserine] hydrolase</fullName>
    </alternativeName>
</protein>
<feature type="region of interest" description="Disordered" evidence="14">
    <location>
        <begin position="418"/>
        <end position="442"/>
    </location>
</feature>
<dbReference type="EMBL" id="MU001670">
    <property type="protein sequence ID" value="KAF2462057.1"/>
    <property type="molecule type" value="Genomic_DNA"/>
</dbReference>
<dbReference type="Pfam" id="PF03747">
    <property type="entry name" value="ADP_ribosyl_GH"/>
    <property type="match status" value="1"/>
</dbReference>
<evidence type="ECO:0000256" key="6">
    <source>
        <dbReference type="ARBA" id="ARBA00042398"/>
    </source>
</evidence>
<feature type="binding site" evidence="13">
    <location>
        <position position="564"/>
    </location>
    <ligand>
        <name>Mg(2+)</name>
        <dbReference type="ChEBI" id="CHEBI:18420"/>
        <label>1</label>
    </ligand>
</feature>
<comment type="catalytic activity">
    <reaction evidence="12">
        <text>alpha-NAD(+) + H2O = ADP-D-ribose + nicotinamide + H(+)</text>
        <dbReference type="Rhea" id="RHEA:68792"/>
        <dbReference type="ChEBI" id="CHEBI:15377"/>
        <dbReference type="ChEBI" id="CHEBI:15378"/>
        <dbReference type="ChEBI" id="CHEBI:17154"/>
        <dbReference type="ChEBI" id="CHEBI:57967"/>
        <dbReference type="ChEBI" id="CHEBI:77017"/>
    </reaction>
</comment>
<accession>A0A6A6PE64</accession>
<comment type="similarity">
    <text evidence="1">Belongs to the fungal fucose-specific lectin family.</text>
</comment>
<keyword evidence="13" id="KW-0479">Metal-binding</keyword>
<keyword evidence="17" id="KW-1185">Reference proteome</keyword>
<feature type="binding site" evidence="13">
    <location>
        <position position="563"/>
    </location>
    <ligand>
        <name>Mg(2+)</name>
        <dbReference type="ChEBI" id="CHEBI:18420"/>
        <label>1</label>
    </ligand>
</feature>
<keyword evidence="15" id="KW-1133">Transmembrane helix</keyword>
<evidence type="ECO:0000256" key="4">
    <source>
        <dbReference type="ARBA" id="ARBA00022801"/>
    </source>
</evidence>
<dbReference type="Proteomes" id="UP000799766">
    <property type="component" value="Unassembled WGS sequence"/>
</dbReference>
<feature type="binding site" evidence="13">
    <location>
        <position position="789"/>
    </location>
    <ligand>
        <name>Mg(2+)</name>
        <dbReference type="ChEBI" id="CHEBI:18420"/>
        <label>1</label>
    </ligand>
</feature>
<name>A0A6A6PE64_9PEZI</name>
<feature type="binding site" evidence="13">
    <location>
        <position position="792"/>
    </location>
    <ligand>
        <name>Mg(2+)</name>
        <dbReference type="ChEBI" id="CHEBI:18420"/>
        <label>1</label>
    </ligand>
</feature>
<dbReference type="Gene3D" id="1.10.4080.10">
    <property type="entry name" value="ADP-ribosylation/Crystallin J1"/>
    <property type="match status" value="1"/>
</dbReference>
<reference evidence="16" key="1">
    <citation type="journal article" date="2020" name="Stud. Mycol.">
        <title>101 Dothideomycetes genomes: a test case for predicting lifestyles and emergence of pathogens.</title>
        <authorList>
            <person name="Haridas S."/>
            <person name="Albert R."/>
            <person name="Binder M."/>
            <person name="Bloem J."/>
            <person name="Labutti K."/>
            <person name="Salamov A."/>
            <person name="Andreopoulos B."/>
            <person name="Baker S."/>
            <person name="Barry K."/>
            <person name="Bills G."/>
            <person name="Bluhm B."/>
            <person name="Cannon C."/>
            <person name="Castanera R."/>
            <person name="Culley D."/>
            <person name="Daum C."/>
            <person name="Ezra D."/>
            <person name="Gonzalez J."/>
            <person name="Henrissat B."/>
            <person name="Kuo A."/>
            <person name="Liang C."/>
            <person name="Lipzen A."/>
            <person name="Lutzoni F."/>
            <person name="Magnuson J."/>
            <person name="Mondo S."/>
            <person name="Nolan M."/>
            <person name="Ohm R."/>
            <person name="Pangilinan J."/>
            <person name="Park H.-J."/>
            <person name="Ramirez L."/>
            <person name="Alfaro M."/>
            <person name="Sun H."/>
            <person name="Tritt A."/>
            <person name="Yoshinaga Y."/>
            <person name="Zwiers L.-H."/>
            <person name="Turgeon B."/>
            <person name="Goodwin S."/>
            <person name="Spatafora J."/>
            <person name="Crous P."/>
            <person name="Grigoriev I."/>
        </authorList>
    </citation>
    <scope>NUCLEOTIDE SEQUENCE</scope>
    <source>
        <strain evidence="16">ATCC 16933</strain>
    </source>
</reference>
<dbReference type="SUPFAM" id="SSF89372">
    <property type="entry name" value="Fucose-specific lectin"/>
    <property type="match status" value="1"/>
</dbReference>
<dbReference type="Gene3D" id="2.120.10.70">
    <property type="entry name" value="Fucose-specific lectin"/>
    <property type="match status" value="2"/>
</dbReference>
<evidence type="ECO:0000256" key="13">
    <source>
        <dbReference type="PIRSR" id="PIRSR605502-1"/>
    </source>
</evidence>
<dbReference type="GO" id="GO:0046872">
    <property type="term" value="F:metal ion binding"/>
    <property type="evidence" value="ECO:0007669"/>
    <property type="project" value="UniProtKB-KW"/>
</dbReference>
<dbReference type="SUPFAM" id="SSF101478">
    <property type="entry name" value="ADP-ribosylglycohydrolase"/>
    <property type="match status" value="1"/>
</dbReference>
<dbReference type="InterPro" id="IPR050792">
    <property type="entry name" value="ADP-ribosylglycohydrolase"/>
</dbReference>
<evidence type="ECO:0000256" key="10">
    <source>
        <dbReference type="ARBA" id="ARBA00043187"/>
    </source>
</evidence>
<gene>
    <name evidence="16" type="ORF">BDY21DRAFT_375946</name>
</gene>
<feature type="binding site" evidence="13">
    <location>
        <position position="562"/>
    </location>
    <ligand>
        <name>Mg(2+)</name>
        <dbReference type="ChEBI" id="CHEBI:18420"/>
        <label>1</label>
    </ligand>
</feature>
<evidence type="ECO:0000256" key="1">
    <source>
        <dbReference type="ARBA" id="ARBA00009042"/>
    </source>
</evidence>
<evidence type="ECO:0000256" key="2">
    <source>
        <dbReference type="ARBA" id="ARBA00010702"/>
    </source>
</evidence>
<evidence type="ECO:0000256" key="12">
    <source>
        <dbReference type="ARBA" id="ARBA00049015"/>
    </source>
</evidence>
<dbReference type="InterPro" id="IPR005502">
    <property type="entry name" value="Ribosyl_crysJ1"/>
</dbReference>
<evidence type="ECO:0000256" key="9">
    <source>
        <dbReference type="ARBA" id="ARBA00042850"/>
    </source>
</evidence>
<dbReference type="Pfam" id="PF07938">
    <property type="entry name" value="Fungal_lectin"/>
    <property type="match status" value="1"/>
</dbReference>
<evidence type="ECO:0000256" key="8">
    <source>
        <dbReference type="ARBA" id="ARBA00042722"/>
    </source>
</evidence>
<comment type="cofactor">
    <cofactor evidence="13">
        <name>Mg(2+)</name>
        <dbReference type="ChEBI" id="CHEBI:18420"/>
    </cofactor>
    <text evidence="13">Binds 2 magnesium ions per subunit.</text>
</comment>
<organism evidence="16 17">
    <name type="scientific">Lineolata rhizophorae</name>
    <dbReference type="NCBI Taxonomy" id="578093"/>
    <lineage>
        <taxon>Eukaryota</taxon>
        <taxon>Fungi</taxon>
        <taxon>Dikarya</taxon>
        <taxon>Ascomycota</taxon>
        <taxon>Pezizomycotina</taxon>
        <taxon>Dothideomycetes</taxon>
        <taxon>Dothideomycetes incertae sedis</taxon>
        <taxon>Lineolatales</taxon>
        <taxon>Lineolataceae</taxon>
        <taxon>Lineolata</taxon>
    </lineage>
</organism>
<feature type="transmembrane region" description="Helical" evidence="15">
    <location>
        <begin position="12"/>
        <end position="35"/>
    </location>
</feature>